<dbReference type="AlphaFoldDB" id="A0A317CHL2"/>
<keyword evidence="3" id="KW-1185">Reference proteome</keyword>
<reference evidence="2 3" key="1">
    <citation type="submission" date="2018-05" db="EMBL/GenBank/DDBJ databases">
        <title>Leucothrix arctica sp. nov., isolated from Arctic seawater.</title>
        <authorList>
            <person name="Choi A."/>
            <person name="Baek K."/>
        </authorList>
    </citation>
    <scope>NUCLEOTIDE SEQUENCE [LARGE SCALE GENOMIC DNA]</scope>
    <source>
        <strain evidence="2 3">JCM 18388</strain>
    </source>
</reference>
<comment type="caution">
    <text evidence="2">The sequence shown here is derived from an EMBL/GenBank/DDBJ whole genome shotgun (WGS) entry which is preliminary data.</text>
</comment>
<dbReference type="InterPro" id="IPR043968">
    <property type="entry name" value="SGNH"/>
</dbReference>
<evidence type="ECO:0000313" key="3">
    <source>
        <dbReference type="Proteomes" id="UP000245539"/>
    </source>
</evidence>
<gene>
    <name evidence="2" type="ORF">DKW60_08875</name>
</gene>
<dbReference type="EMBL" id="QGKM01000019">
    <property type="protein sequence ID" value="PWQ98044.1"/>
    <property type="molecule type" value="Genomic_DNA"/>
</dbReference>
<dbReference type="Pfam" id="PF19040">
    <property type="entry name" value="SGNH"/>
    <property type="match status" value="1"/>
</dbReference>
<proteinExistence type="predicted"/>
<name>A0A317CHL2_9GAMM</name>
<evidence type="ECO:0000259" key="1">
    <source>
        <dbReference type="Pfam" id="PF19040"/>
    </source>
</evidence>
<dbReference type="OrthoDB" id="5622624at2"/>
<feature type="domain" description="SGNH" evidence="1">
    <location>
        <begin position="10"/>
        <end position="157"/>
    </location>
</feature>
<dbReference type="RefSeq" id="WP_109837303.1">
    <property type="nucleotide sequence ID" value="NZ_QGKM01000019.1"/>
</dbReference>
<dbReference type="Proteomes" id="UP000245539">
    <property type="component" value="Unassembled WGS sequence"/>
</dbReference>
<sequence>MIAPKDRSLCAQEARVDNLRLAADQIKNADVIIFAARWKPKAAQALPHTLKYMKLRANQRVIVLGNKNFGKISIRKYLRMSPEKLLEQNNDVPRHIRTVNATLKNGLTGTRARFIDQQKVLCNGSDKQCQVFTNNRKLISYDGWHLTEPGARYAGALLFRKTILREL</sequence>
<accession>A0A317CHL2</accession>
<protein>
    <recommendedName>
        <fullName evidence="1">SGNH domain-containing protein</fullName>
    </recommendedName>
</protein>
<evidence type="ECO:0000313" key="2">
    <source>
        <dbReference type="EMBL" id="PWQ98044.1"/>
    </source>
</evidence>
<organism evidence="2 3">
    <name type="scientific">Leucothrix pacifica</name>
    <dbReference type="NCBI Taxonomy" id="1247513"/>
    <lineage>
        <taxon>Bacteria</taxon>
        <taxon>Pseudomonadati</taxon>
        <taxon>Pseudomonadota</taxon>
        <taxon>Gammaproteobacteria</taxon>
        <taxon>Thiotrichales</taxon>
        <taxon>Thiotrichaceae</taxon>
        <taxon>Leucothrix</taxon>
    </lineage>
</organism>